<name>A0A1R3GHE0_9ROSI</name>
<gene>
    <name evidence="2" type="ORF">COLO4_35329</name>
</gene>
<dbReference type="Proteomes" id="UP000187203">
    <property type="component" value="Unassembled WGS sequence"/>
</dbReference>
<evidence type="ECO:0000313" key="2">
    <source>
        <dbReference type="EMBL" id="OMO57503.1"/>
    </source>
</evidence>
<sequence>MARSGVAHGSRKARARLVPGAFPSHCKSSSPWKPLFHPTIDSAREERLTALFDYDVGGAPRRRIKEQKPSSP</sequence>
<organism evidence="2 3">
    <name type="scientific">Corchorus olitorius</name>
    <dbReference type="NCBI Taxonomy" id="93759"/>
    <lineage>
        <taxon>Eukaryota</taxon>
        <taxon>Viridiplantae</taxon>
        <taxon>Streptophyta</taxon>
        <taxon>Embryophyta</taxon>
        <taxon>Tracheophyta</taxon>
        <taxon>Spermatophyta</taxon>
        <taxon>Magnoliopsida</taxon>
        <taxon>eudicotyledons</taxon>
        <taxon>Gunneridae</taxon>
        <taxon>Pentapetalae</taxon>
        <taxon>rosids</taxon>
        <taxon>malvids</taxon>
        <taxon>Malvales</taxon>
        <taxon>Malvaceae</taxon>
        <taxon>Grewioideae</taxon>
        <taxon>Apeibeae</taxon>
        <taxon>Corchorus</taxon>
    </lineage>
</organism>
<dbReference type="AlphaFoldDB" id="A0A1R3GHE0"/>
<protein>
    <submittedName>
        <fullName evidence="2">WASP-associated protein with actin, membranes and microtubules-like protein</fullName>
    </submittedName>
</protein>
<accession>A0A1R3GHE0</accession>
<evidence type="ECO:0000313" key="3">
    <source>
        <dbReference type="Proteomes" id="UP000187203"/>
    </source>
</evidence>
<keyword evidence="3" id="KW-1185">Reference proteome</keyword>
<reference evidence="3" key="1">
    <citation type="submission" date="2013-09" db="EMBL/GenBank/DDBJ databases">
        <title>Corchorus olitorius genome sequencing.</title>
        <authorList>
            <person name="Alam M."/>
            <person name="Haque M.S."/>
            <person name="Islam M.S."/>
            <person name="Emdad E.M."/>
            <person name="Islam M.M."/>
            <person name="Ahmed B."/>
            <person name="Halim A."/>
            <person name="Hossen Q.M.M."/>
            <person name="Hossain M.Z."/>
            <person name="Ahmed R."/>
            <person name="Khan M.M."/>
            <person name="Islam R."/>
            <person name="Rashid M.M."/>
            <person name="Khan S.A."/>
            <person name="Rahman M.S."/>
            <person name="Alam M."/>
            <person name="Yahiya A.S."/>
            <person name="Khan M.S."/>
            <person name="Azam M.S."/>
            <person name="Haque T."/>
            <person name="Lashkar M.Z.H."/>
            <person name="Akhand A.I."/>
            <person name="Morshed G."/>
            <person name="Roy S."/>
            <person name="Uddin K.S."/>
            <person name="Rabeya T."/>
            <person name="Hossain A.S."/>
            <person name="Chowdhury A."/>
            <person name="Snigdha A.R."/>
            <person name="Mortoza M.S."/>
            <person name="Matin S.A."/>
            <person name="Hoque S.M.E."/>
            <person name="Islam M.K."/>
            <person name="Roy D.K."/>
            <person name="Haider R."/>
            <person name="Moosa M.M."/>
            <person name="Elias S.M."/>
            <person name="Hasan A.M."/>
            <person name="Jahan S."/>
            <person name="Shafiuddin M."/>
            <person name="Mahmood N."/>
            <person name="Shommy N.S."/>
        </authorList>
    </citation>
    <scope>NUCLEOTIDE SEQUENCE [LARGE SCALE GENOMIC DNA]</scope>
    <source>
        <strain evidence="3">cv. O-4</strain>
    </source>
</reference>
<dbReference type="EMBL" id="AWUE01022529">
    <property type="protein sequence ID" value="OMO57503.1"/>
    <property type="molecule type" value="Genomic_DNA"/>
</dbReference>
<evidence type="ECO:0000256" key="1">
    <source>
        <dbReference type="SAM" id="MobiDB-lite"/>
    </source>
</evidence>
<comment type="caution">
    <text evidence="2">The sequence shown here is derived from an EMBL/GenBank/DDBJ whole genome shotgun (WGS) entry which is preliminary data.</text>
</comment>
<feature type="region of interest" description="Disordered" evidence="1">
    <location>
        <begin position="1"/>
        <end position="34"/>
    </location>
</feature>
<proteinExistence type="predicted"/>